<accession>A0ABV6RJT4</accession>
<evidence type="ECO:0000313" key="14">
    <source>
        <dbReference type="EMBL" id="MFC0677238.1"/>
    </source>
</evidence>
<evidence type="ECO:0000256" key="5">
    <source>
        <dbReference type="ARBA" id="ARBA00022448"/>
    </source>
</evidence>
<name>A0ABV6RJT4_9GAMM</name>
<evidence type="ECO:0000313" key="15">
    <source>
        <dbReference type="Proteomes" id="UP001589896"/>
    </source>
</evidence>
<dbReference type="PROSITE" id="PS51257">
    <property type="entry name" value="PROKAR_LIPOPROTEIN"/>
    <property type="match status" value="1"/>
</dbReference>
<evidence type="ECO:0000256" key="13">
    <source>
        <dbReference type="HAMAP-Rule" id="MF_00233"/>
    </source>
</evidence>
<evidence type="ECO:0000256" key="7">
    <source>
        <dbReference type="ARBA" id="ARBA00022927"/>
    </source>
</evidence>
<dbReference type="Proteomes" id="UP001589896">
    <property type="component" value="Unassembled WGS sequence"/>
</dbReference>
<gene>
    <name evidence="13 14" type="primary">lolB</name>
    <name evidence="14" type="ORF">ACFFGH_05130</name>
</gene>
<proteinExistence type="inferred from homology"/>
<keyword evidence="10 13" id="KW-0143">Chaperone</keyword>
<dbReference type="SUPFAM" id="SSF89392">
    <property type="entry name" value="Prokaryotic lipoproteins and lipoprotein localization factors"/>
    <property type="match status" value="1"/>
</dbReference>
<comment type="caution">
    <text evidence="14">The sequence shown here is derived from an EMBL/GenBank/DDBJ whole genome shotgun (WGS) entry which is preliminary data.</text>
</comment>
<keyword evidence="8 13" id="KW-0472">Membrane</keyword>
<dbReference type="Gene3D" id="2.50.20.10">
    <property type="entry name" value="Lipoprotein localisation LolA/LolB/LppX"/>
    <property type="match status" value="1"/>
</dbReference>
<evidence type="ECO:0000256" key="1">
    <source>
        <dbReference type="ARBA" id="ARBA00004459"/>
    </source>
</evidence>
<keyword evidence="11 13" id="KW-0998">Cell outer membrane</keyword>
<comment type="subcellular location">
    <subcellularLocation>
        <location evidence="1 13">Cell outer membrane</location>
        <topology evidence="1 13">Lipid-anchor</topology>
    </subcellularLocation>
</comment>
<reference evidence="14 15" key="1">
    <citation type="submission" date="2024-09" db="EMBL/GenBank/DDBJ databases">
        <authorList>
            <person name="Sun Q."/>
            <person name="Mori K."/>
        </authorList>
    </citation>
    <scope>NUCLEOTIDE SEQUENCE [LARGE SCALE GENOMIC DNA]</scope>
    <source>
        <strain evidence="14 15">KCTC 23076</strain>
    </source>
</reference>
<sequence>MKRVLGLAAALLLAACSSQPIRSELPPAEREAAEIAQLDREAVLRADPDWALEGRIAVSNGREGGSGRIDWRQSGSAYEVSLSAPVTRQSWRLSGDASQARLDGLEGGTRTGDDAGALLREATGWDIPVVALAEWVRGVRAQALGSAVVQYGANGLPMRIEQGGWVIEYVWPEGAAGKQALPTRLDARRGEARVKLVIDRWADAP</sequence>
<keyword evidence="12 13" id="KW-0449">Lipoprotein</keyword>
<keyword evidence="15" id="KW-1185">Reference proteome</keyword>
<evidence type="ECO:0000256" key="8">
    <source>
        <dbReference type="ARBA" id="ARBA00023136"/>
    </source>
</evidence>
<evidence type="ECO:0000256" key="6">
    <source>
        <dbReference type="ARBA" id="ARBA00022729"/>
    </source>
</evidence>
<evidence type="ECO:0000256" key="3">
    <source>
        <dbReference type="ARBA" id="ARBA00011245"/>
    </source>
</evidence>
<comment type="subunit">
    <text evidence="3 13">Monomer.</text>
</comment>
<dbReference type="CDD" id="cd16326">
    <property type="entry name" value="LolB"/>
    <property type="match status" value="1"/>
</dbReference>
<protein>
    <recommendedName>
        <fullName evidence="4 13">Outer-membrane lipoprotein LolB</fullName>
    </recommendedName>
</protein>
<evidence type="ECO:0000256" key="10">
    <source>
        <dbReference type="ARBA" id="ARBA00023186"/>
    </source>
</evidence>
<evidence type="ECO:0000256" key="11">
    <source>
        <dbReference type="ARBA" id="ARBA00023237"/>
    </source>
</evidence>
<evidence type="ECO:0000256" key="2">
    <source>
        <dbReference type="ARBA" id="ARBA00009696"/>
    </source>
</evidence>
<dbReference type="RefSeq" id="WP_386665446.1">
    <property type="nucleotide sequence ID" value="NZ_JBHLTG010000001.1"/>
</dbReference>
<evidence type="ECO:0000256" key="12">
    <source>
        <dbReference type="ARBA" id="ARBA00023288"/>
    </source>
</evidence>
<evidence type="ECO:0000256" key="4">
    <source>
        <dbReference type="ARBA" id="ARBA00016202"/>
    </source>
</evidence>
<dbReference type="InterPro" id="IPR029046">
    <property type="entry name" value="LolA/LolB/LppX"/>
</dbReference>
<dbReference type="Pfam" id="PF03550">
    <property type="entry name" value="LolB"/>
    <property type="match status" value="1"/>
</dbReference>
<comment type="similarity">
    <text evidence="2 13">Belongs to the LolB family.</text>
</comment>
<keyword evidence="6 13" id="KW-0732">Signal</keyword>
<comment type="function">
    <text evidence="13">Plays a critical role in the incorporation of lipoproteins in the outer membrane after they are released by the LolA protein.</text>
</comment>
<dbReference type="EMBL" id="JBHLTG010000001">
    <property type="protein sequence ID" value="MFC0677238.1"/>
    <property type="molecule type" value="Genomic_DNA"/>
</dbReference>
<organism evidence="14 15">
    <name type="scientific">Lysobacter korlensis</name>
    <dbReference type="NCBI Taxonomy" id="553636"/>
    <lineage>
        <taxon>Bacteria</taxon>
        <taxon>Pseudomonadati</taxon>
        <taxon>Pseudomonadota</taxon>
        <taxon>Gammaproteobacteria</taxon>
        <taxon>Lysobacterales</taxon>
        <taxon>Lysobacteraceae</taxon>
        <taxon>Lysobacter</taxon>
    </lineage>
</organism>
<keyword evidence="5 13" id="KW-0813">Transport</keyword>
<evidence type="ECO:0000256" key="9">
    <source>
        <dbReference type="ARBA" id="ARBA00023139"/>
    </source>
</evidence>
<keyword evidence="7 13" id="KW-0653">Protein transport</keyword>
<keyword evidence="9 13" id="KW-0564">Palmitate</keyword>
<dbReference type="NCBIfam" id="TIGR00548">
    <property type="entry name" value="lolB"/>
    <property type="match status" value="1"/>
</dbReference>
<dbReference type="HAMAP" id="MF_00233">
    <property type="entry name" value="LolB"/>
    <property type="match status" value="1"/>
</dbReference>
<dbReference type="InterPro" id="IPR004565">
    <property type="entry name" value="OM_lipoprot_LolB"/>
</dbReference>